<name>A0ABS2MRB5_9FIRM</name>
<evidence type="ECO:0000256" key="4">
    <source>
        <dbReference type="ARBA" id="ARBA00023134"/>
    </source>
</evidence>
<evidence type="ECO:0000256" key="5">
    <source>
        <dbReference type="ARBA" id="ARBA00023186"/>
    </source>
</evidence>
<evidence type="ECO:0000256" key="3">
    <source>
        <dbReference type="ARBA" id="ARBA00022801"/>
    </source>
</evidence>
<dbReference type="CDD" id="cd03114">
    <property type="entry name" value="MMAA-like"/>
    <property type="match status" value="1"/>
</dbReference>
<comment type="similarity">
    <text evidence="1">Belongs to the SIMIBI class G3E GTPase family. ArgK/MeaB subfamily.</text>
</comment>
<dbReference type="Proteomes" id="UP000767854">
    <property type="component" value="Unassembled WGS sequence"/>
</dbReference>
<dbReference type="PANTHER" id="PTHR43087">
    <property type="entry name" value="LYSINE/ARGININE/ORNITHINE TRANSPORT SYSTEM KINASE"/>
    <property type="match status" value="1"/>
</dbReference>
<evidence type="ECO:0000313" key="6">
    <source>
        <dbReference type="EMBL" id="MBM7561916.1"/>
    </source>
</evidence>
<dbReference type="EC" id="2.7.-.-" evidence="6"/>
<keyword evidence="3" id="KW-0378">Hydrolase</keyword>
<keyword evidence="7" id="KW-1185">Reference proteome</keyword>
<dbReference type="InterPro" id="IPR052040">
    <property type="entry name" value="GTPase/Isobutyryl-CoA_mutase"/>
</dbReference>
<dbReference type="Gene3D" id="3.40.50.300">
    <property type="entry name" value="P-loop containing nucleotide triphosphate hydrolases"/>
    <property type="match status" value="1"/>
</dbReference>
<reference evidence="6 7" key="1">
    <citation type="submission" date="2021-01" db="EMBL/GenBank/DDBJ databases">
        <title>Genomic Encyclopedia of Type Strains, Phase IV (KMG-IV): sequencing the most valuable type-strain genomes for metagenomic binning, comparative biology and taxonomic classification.</title>
        <authorList>
            <person name="Goeker M."/>
        </authorList>
    </citation>
    <scope>NUCLEOTIDE SEQUENCE [LARGE SCALE GENOMIC DNA]</scope>
    <source>
        <strain evidence="6 7">DSM 24436</strain>
    </source>
</reference>
<dbReference type="Pfam" id="PF03308">
    <property type="entry name" value="MeaB"/>
    <property type="match status" value="1"/>
</dbReference>
<dbReference type="EMBL" id="JAFBDT010000009">
    <property type="protein sequence ID" value="MBM7561916.1"/>
    <property type="molecule type" value="Genomic_DNA"/>
</dbReference>
<keyword evidence="6" id="KW-0808">Transferase</keyword>
<dbReference type="NCBIfam" id="TIGR00750">
    <property type="entry name" value="lao"/>
    <property type="match status" value="1"/>
</dbReference>
<accession>A0ABS2MRB5</accession>
<keyword evidence="4" id="KW-0342">GTP-binding</keyword>
<dbReference type="InterPro" id="IPR027417">
    <property type="entry name" value="P-loop_NTPase"/>
</dbReference>
<dbReference type="InterPro" id="IPR005129">
    <property type="entry name" value="GTPase_ArgK"/>
</dbReference>
<keyword evidence="6" id="KW-0418">Kinase</keyword>
<sequence length="313" mass="34398">MDIEKRLLEHDKRAAARLITKVENGDPEGYKILQTLYPNSGKAYVIGVTGPPGAGKSTLTDKMVKALRKQGKTVSVIAVDPTSPFTGGAILGDRVRMTDLSMDPGVFIRSMGARGHLGGISEATSAAVKVLDIMGSDYIFVETVGVGQSEIDIVKNCDTTLMIMVPGLGDDIQAIKAGVMEIGDVFAVNKADRDGAKRTAREIQMMLDFNKDKGWRPPVKMVIATENNGIDELIEAIHQHKAYMIENNLFESRRVENAKSEVLELIKERIERMILDQSQKEEALDAYAKRVAGRELDPYSAVDKVMMDMKVKI</sequence>
<comment type="caution">
    <text evidence="6">The sequence shown here is derived from an EMBL/GenBank/DDBJ whole genome shotgun (WGS) entry which is preliminary data.</text>
</comment>
<gene>
    <name evidence="6" type="ORF">JOC49_001457</name>
</gene>
<keyword evidence="5" id="KW-0143">Chaperone</keyword>
<dbReference type="RefSeq" id="WP_204663873.1">
    <property type="nucleotide sequence ID" value="NZ_JAFBDT010000009.1"/>
</dbReference>
<dbReference type="PANTHER" id="PTHR43087:SF1">
    <property type="entry name" value="LAO_AO TRANSPORT SYSTEM ATPASE"/>
    <property type="match status" value="1"/>
</dbReference>
<dbReference type="SUPFAM" id="SSF52540">
    <property type="entry name" value="P-loop containing nucleoside triphosphate hydrolases"/>
    <property type="match status" value="1"/>
</dbReference>
<evidence type="ECO:0000256" key="2">
    <source>
        <dbReference type="ARBA" id="ARBA00022741"/>
    </source>
</evidence>
<keyword evidence="2" id="KW-0547">Nucleotide-binding</keyword>
<evidence type="ECO:0000313" key="7">
    <source>
        <dbReference type="Proteomes" id="UP000767854"/>
    </source>
</evidence>
<dbReference type="GO" id="GO:0016301">
    <property type="term" value="F:kinase activity"/>
    <property type="evidence" value="ECO:0007669"/>
    <property type="project" value="UniProtKB-KW"/>
</dbReference>
<organism evidence="6 7">
    <name type="scientific">Fusibacter tunisiensis</name>
    <dbReference type="NCBI Taxonomy" id="1008308"/>
    <lineage>
        <taxon>Bacteria</taxon>
        <taxon>Bacillati</taxon>
        <taxon>Bacillota</taxon>
        <taxon>Clostridia</taxon>
        <taxon>Eubacteriales</taxon>
        <taxon>Eubacteriales Family XII. Incertae Sedis</taxon>
        <taxon>Fusibacter</taxon>
    </lineage>
</organism>
<proteinExistence type="inferred from homology"/>
<evidence type="ECO:0000256" key="1">
    <source>
        <dbReference type="ARBA" id="ARBA00009625"/>
    </source>
</evidence>
<protein>
    <submittedName>
        <fullName evidence="6">LAO/AO transport system kinase</fullName>
        <ecNumber evidence="6">2.7.-.-</ecNumber>
    </submittedName>
</protein>